<evidence type="ECO:0000256" key="2">
    <source>
        <dbReference type="ARBA" id="ARBA00008146"/>
    </source>
</evidence>
<dbReference type="Gene3D" id="2.30.30.100">
    <property type="match status" value="1"/>
</dbReference>
<dbReference type="EMBL" id="CP151501">
    <property type="protein sequence ID" value="WZN59024.1"/>
    <property type="molecule type" value="Genomic_DNA"/>
</dbReference>
<keyword evidence="5 7" id="KW-0687">Ribonucleoprotein</keyword>
<evidence type="ECO:0000313" key="10">
    <source>
        <dbReference type="EMBL" id="WZN59024.1"/>
    </source>
</evidence>
<evidence type="ECO:0000256" key="6">
    <source>
        <dbReference type="ARBA" id="ARBA00054531"/>
    </source>
</evidence>
<feature type="domain" description="Sm" evidence="9">
    <location>
        <begin position="3"/>
        <end position="75"/>
    </location>
</feature>
<feature type="compositionally biased region" description="Basic residues" evidence="8">
    <location>
        <begin position="104"/>
        <end position="119"/>
    </location>
</feature>
<dbReference type="InterPro" id="IPR027141">
    <property type="entry name" value="LSm4/Sm_D1/D3"/>
</dbReference>
<dbReference type="GO" id="GO:0031981">
    <property type="term" value="C:nuclear lumen"/>
    <property type="evidence" value="ECO:0007669"/>
    <property type="project" value="UniProtKB-ARBA"/>
</dbReference>
<comment type="function">
    <text evidence="6 7">Involved in splicing regulation. Facilitates post-transcriptional gene silencing (PTGS) by limiting the degradation of transgene aberrant RNAs by the RNA quality control (RQC) machinery, thus favoring their entry into cytoplasmic siRNA bodies where they can trigger PTGS. Does not participate in the production of small RNAs.</text>
</comment>
<evidence type="ECO:0000256" key="5">
    <source>
        <dbReference type="ARBA" id="ARBA00023274"/>
    </source>
</evidence>
<dbReference type="GO" id="GO:0035194">
    <property type="term" value="P:regulatory ncRNA-mediated post-transcriptional gene silencing"/>
    <property type="evidence" value="ECO:0007669"/>
    <property type="project" value="UniProtKB-ARBA"/>
</dbReference>
<dbReference type="GO" id="GO:1990904">
    <property type="term" value="C:ribonucleoprotein complex"/>
    <property type="evidence" value="ECO:0007669"/>
    <property type="project" value="UniProtKB-KW"/>
</dbReference>
<dbReference type="InterPro" id="IPR047575">
    <property type="entry name" value="Sm"/>
</dbReference>
<dbReference type="SMART" id="SM00651">
    <property type="entry name" value="Sm"/>
    <property type="match status" value="1"/>
</dbReference>
<sequence>MVKLVRFLMKLSNETVTVELKNGTVVAGTITGVDIAMNTHLKKVKVTPKGGKTQSYDHLSVRGSTIRYYLLPDNLNLDTLLVDLDDPKQKPAKNAGRPGGMGRGRGRGRGMGRGRGRGR</sequence>
<accession>A0AAX4NYN0</accession>
<evidence type="ECO:0000256" key="3">
    <source>
        <dbReference type="ARBA" id="ARBA00022737"/>
    </source>
</evidence>
<dbReference type="InterPro" id="IPR001163">
    <property type="entry name" value="Sm_dom_euk/arc"/>
</dbReference>
<evidence type="ECO:0000313" key="11">
    <source>
        <dbReference type="Proteomes" id="UP001472866"/>
    </source>
</evidence>
<dbReference type="CDD" id="cd01724">
    <property type="entry name" value="Sm_D1"/>
    <property type="match status" value="1"/>
</dbReference>
<comment type="similarity">
    <text evidence="2 7">Belongs to the snRNP core protein family.</text>
</comment>
<proteinExistence type="inferred from homology"/>
<dbReference type="AlphaFoldDB" id="A0AAX4NYN0"/>
<protein>
    <recommendedName>
        <fullName evidence="7">Small nuclear ribonucleoprotein Sm D1</fullName>
    </recommendedName>
    <alternativeName>
        <fullName evidence="7">snRNP core protein D1</fullName>
    </alternativeName>
</protein>
<dbReference type="FunFam" id="2.30.30.100:FF:000008">
    <property type="entry name" value="Small nuclear ribonucleoprotein Sm D1"/>
    <property type="match status" value="1"/>
</dbReference>
<organism evidence="10 11">
    <name type="scientific">Chloropicon roscoffensis</name>
    <dbReference type="NCBI Taxonomy" id="1461544"/>
    <lineage>
        <taxon>Eukaryota</taxon>
        <taxon>Viridiplantae</taxon>
        <taxon>Chlorophyta</taxon>
        <taxon>Chloropicophyceae</taxon>
        <taxon>Chloropicales</taxon>
        <taxon>Chloropicaceae</taxon>
        <taxon>Chloropicon</taxon>
    </lineage>
</organism>
<name>A0AAX4NYN0_9CHLO</name>
<dbReference type="InterPro" id="IPR010920">
    <property type="entry name" value="LSM_dom_sf"/>
</dbReference>
<dbReference type="InterPro" id="IPR034102">
    <property type="entry name" value="Sm_D1"/>
</dbReference>
<keyword evidence="7" id="KW-0508">mRNA splicing</keyword>
<dbReference type="Pfam" id="PF01423">
    <property type="entry name" value="LSM"/>
    <property type="match status" value="1"/>
</dbReference>
<keyword evidence="4 7" id="KW-0539">Nucleus</keyword>
<keyword evidence="11" id="KW-1185">Reference proteome</keyword>
<dbReference type="GO" id="GO:0000387">
    <property type="term" value="P:spliceosomal snRNP assembly"/>
    <property type="evidence" value="ECO:0007669"/>
    <property type="project" value="UniProtKB-UniRule"/>
</dbReference>
<keyword evidence="7" id="KW-0507">mRNA processing</keyword>
<gene>
    <name evidence="10" type="ORF">HKI87_01g05490</name>
</gene>
<keyword evidence="3" id="KW-0677">Repeat</keyword>
<evidence type="ECO:0000256" key="4">
    <source>
        <dbReference type="ARBA" id="ARBA00023242"/>
    </source>
</evidence>
<feature type="region of interest" description="Disordered" evidence="8">
    <location>
        <begin position="86"/>
        <end position="119"/>
    </location>
</feature>
<dbReference type="SUPFAM" id="SSF50182">
    <property type="entry name" value="Sm-like ribonucleoproteins"/>
    <property type="match status" value="1"/>
</dbReference>
<evidence type="ECO:0000256" key="1">
    <source>
        <dbReference type="ARBA" id="ARBA00004123"/>
    </source>
</evidence>
<comment type="subcellular location">
    <subcellularLocation>
        <location evidence="1 7">Nucleus</location>
    </subcellularLocation>
</comment>
<dbReference type="GO" id="GO:0003723">
    <property type="term" value="F:RNA binding"/>
    <property type="evidence" value="ECO:0007669"/>
    <property type="project" value="InterPro"/>
</dbReference>
<dbReference type="Proteomes" id="UP001472866">
    <property type="component" value="Chromosome 01"/>
</dbReference>
<evidence type="ECO:0000259" key="9">
    <source>
        <dbReference type="PROSITE" id="PS52002"/>
    </source>
</evidence>
<evidence type="ECO:0000256" key="7">
    <source>
        <dbReference type="RuleBase" id="RU365054"/>
    </source>
</evidence>
<dbReference type="PROSITE" id="PS52002">
    <property type="entry name" value="SM"/>
    <property type="match status" value="1"/>
</dbReference>
<reference evidence="10 11" key="1">
    <citation type="submission" date="2024-03" db="EMBL/GenBank/DDBJ databases">
        <title>Complete genome sequence of the green alga Chloropicon roscoffensis RCC1871.</title>
        <authorList>
            <person name="Lemieux C."/>
            <person name="Pombert J.-F."/>
            <person name="Otis C."/>
            <person name="Turmel M."/>
        </authorList>
    </citation>
    <scope>NUCLEOTIDE SEQUENCE [LARGE SCALE GENOMIC DNA]</scope>
    <source>
        <strain evidence="10 11">RCC1871</strain>
    </source>
</reference>
<evidence type="ECO:0000256" key="8">
    <source>
        <dbReference type="SAM" id="MobiDB-lite"/>
    </source>
</evidence>
<dbReference type="PANTHER" id="PTHR23338">
    <property type="entry name" value="SMALL NUCLEAR RIBONUCLEOPROTEIN SM"/>
    <property type="match status" value="1"/>
</dbReference>